<accession>A0A1I4A9J7</accession>
<dbReference type="AlphaFoldDB" id="A0A1I4A9J7"/>
<dbReference type="Gene3D" id="3.40.50.300">
    <property type="entry name" value="P-loop containing nucleotide triphosphate hydrolases"/>
    <property type="match status" value="1"/>
</dbReference>
<name>A0A1I4A9J7_9PSEU</name>
<evidence type="ECO:0000313" key="8">
    <source>
        <dbReference type="Proteomes" id="UP000199025"/>
    </source>
</evidence>
<keyword evidence="5" id="KW-1133">Transmembrane helix</keyword>
<dbReference type="EMBL" id="FORP01000023">
    <property type="protein sequence ID" value="SFK52459.1"/>
    <property type="molecule type" value="Genomic_DNA"/>
</dbReference>
<keyword evidence="5" id="KW-0812">Transmembrane</keyword>
<keyword evidence="5" id="KW-0472">Membrane</keyword>
<evidence type="ECO:0000256" key="2">
    <source>
        <dbReference type="ARBA" id="ARBA00022840"/>
    </source>
</evidence>
<evidence type="ECO:0000256" key="1">
    <source>
        <dbReference type="ARBA" id="ARBA00022741"/>
    </source>
</evidence>
<dbReference type="InterPro" id="IPR050206">
    <property type="entry name" value="FtsK/SpoIIIE/SftA"/>
</dbReference>
<proteinExistence type="predicted"/>
<dbReference type="STRING" id="115433.SAMN05421835_12360"/>
<feature type="transmembrane region" description="Helical" evidence="5">
    <location>
        <begin position="210"/>
        <end position="228"/>
    </location>
</feature>
<evidence type="ECO:0000259" key="6">
    <source>
        <dbReference type="PROSITE" id="PS50901"/>
    </source>
</evidence>
<dbReference type="PROSITE" id="PS50901">
    <property type="entry name" value="FTSK"/>
    <property type="match status" value="1"/>
</dbReference>
<keyword evidence="2 3" id="KW-0067">ATP-binding</keyword>
<dbReference type="PANTHER" id="PTHR22683:SF47">
    <property type="entry name" value="FTSK DOMAIN-CONTAINING PROTEIN YDCQ"/>
    <property type="match status" value="1"/>
</dbReference>
<evidence type="ECO:0000256" key="4">
    <source>
        <dbReference type="SAM" id="MobiDB-lite"/>
    </source>
</evidence>
<evidence type="ECO:0000313" key="7">
    <source>
        <dbReference type="EMBL" id="SFK52459.1"/>
    </source>
</evidence>
<evidence type="ECO:0000256" key="5">
    <source>
        <dbReference type="SAM" id="Phobius"/>
    </source>
</evidence>
<evidence type="ECO:0000256" key="3">
    <source>
        <dbReference type="PROSITE-ProRule" id="PRU00289"/>
    </source>
</evidence>
<keyword evidence="8" id="KW-1185">Reference proteome</keyword>
<dbReference type="GO" id="GO:0003677">
    <property type="term" value="F:DNA binding"/>
    <property type="evidence" value="ECO:0007669"/>
    <property type="project" value="InterPro"/>
</dbReference>
<organism evidence="7 8">
    <name type="scientific">Amycolatopsis sacchari</name>
    <dbReference type="NCBI Taxonomy" id="115433"/>
    <lineage>
        <taxon>Bacteria</taxon>
        <taxon>Bacillati</taxon>
        <taxon>Actinomycetota</taxon>
        <taxon>Actinomycetes</taxon>
        <taxon>Pseudonocardiales</taxon>
        <taxon>Pseudonocardiaceae</taxon>
        <taxon>Amycolatopsis</taxon>
    </lineage>
</organism>
<dbReference type="GO" id="GO:0005524">
    <property type="term" value="F:ATP binding"/>
    <property type="evidence" value="ECO:0007669"/>
    <property type="project" value="UniProtKB-UniRule"/>
</dbReference>
<feature type="region of interest" description="Disordered" evidence="4">
    <location>
        <begin position="1"/>
        <end position="72"/>
    </location>
</feature>
<feature type="domain" description="FtsK" evidence="6">
    <location>
        <begin position="388"/>
        <end position="590"/>
    </location>
</feature>
<dbReference type="PANTHER" id="PTHR22683">
    <property type="entry name" value="SPORULATION PROTEIN RELATED"/>
    <property type="match status" value="1"/>
</dbReference>
<dbReference type="SUPFAM" id="SSF52540">
    <property type="entry name" value="P-loop containing nucleoside triphosphate hydrolases"/>
    <property type="match status" value="1"/>
</dbReference>
<dbReference type="InterPro" id="IPR027417">
    <property type="entry name" value="P-loop_NTPase"/>
</dbReference>
<reference evidence="7 8" key="1">
    <citation type="submission" date="2016-10" db="EMBL/GenBank/DDBJ databases">
        <authorList>
            <person name="de Groot N.N."/>
        </authorList>
    </citation>
    <scope>NUCLEOTIDE SEQUENCE [LARGE SCALE GENOMIC DNA]</scope>
    <source>
        <strain evidence="7 8">DSM 44468</strain>
    </source>
</reference>
<feature type="compositionally biased region" description="Basic and acidic residues" evidence="4">
    <location>
        <begin position="1"/>
        <end position="27"/>
    </location>
</feature>
<dbReference type="RefSeq" id="WP_245783312.1">
    <property type="nucleotide sequence ID" value="NZ_FORP01000023.1"/>
</dbReference>
<protein>
    <submittedName>
        <fullName evidence="7">DNA segregation ATPase FtsK/SpoIIIE, S-DNA-T family</fullName>
    </submittedName>
</protein>
<sequence length="754" mass="83446">MSVPADHPDRDREPDSRETMNTPEHDPVNTTPDTPVNPEPNDDVNGRVLPFTPRPDSAATPDEIPVQDRREVAPSEVLDAEIVDDEPARPPVPVDPPEVRRSWWEAAGEATARPLVAQWLTSWEEFRSRVRFLVQYALHVSAFHALRFPLYLLKAFLRSFGAARRLAGRLHAWVYDAESKPVRLAARDRADVNEYMKLRQVRNETVRKRLLPVWLGLLALAAVVYVCLACLPAFWNWTLLIGAMVVLGWWGAPADKPVTGRAVDLAKAPKLTSDAIVDALGALGIGELNKKLAKNPNAIGFPSPIHREGPGWRADIDLPLGVTAADVIERRPKLASGLRRQLGCVWPEADPAVHEGRLVLWVGNRDMSSAKQAPWPLAKAGRVDLFKPQPFGTDQRGRWVEQTLMYVSGVIGAIPRMGKTVTVREILLIAALDPRSELHVYDLKGTGDLSPFEPVAHRYGVGDDADQIESAVVAMREVREEMRRRTKVLRELPDDVCPDSRVEPHLVDNPKLGLKPIVIGVDECQVWFEHPKHGAELEDICTDLVKRGPATGIMLFLATQRPDSKSIPTGISANASFRFCLKVMGQVENDMVLGTSSYQAGIRATTFAWNDKGIGYLRGEGSDARIVRGVYTDKPGAKKIVARARAMRQEVGNITGYAAGQDIDATLIRGSAIEDAISVFADGEDRLWSDTLIARLAEVRPEYADYTPDTLAAALKPYGVTPKQVAMTDVDGTRRNRRGYRLADLRKAQTTHQK</sequence>
<feature type="binding site" evidence="3">
    <location>
        <begin position="413"/>
        <end position="420"/>
    </location>
    <ligand>
        <name>ATP</name>
        <dbReference type="ChEBI" id="CHEBI:30616"/>
    </ligand>
</feature>
<dbReference type="Proteomes" id="UP000199025">
    <property type="component" value="Unassembled WGS sequence"/>
</dbReference>
<dbReference type="InterPro" id="IPR002543">
    <property type="entry name" value="FtsK_dom"/>
</dbReference>
<keyword evidence="1 3" id="KW-0547">Nucleotide-binding</keyword>
<gene>
    <name evidence="7" type="ORF">SAMN05421835_12360</name>
</gene>